<evidence type="ECO:0000313" key="4">
    <source>
        <dbReference type="Proteomes" id="UP000067448"/>
    </source>
</evidence>
<evidence type="ECO:0000256" key="2">
    <source>
        <dbReference type="SAM" id="SignalP"/>
    </source>
</evidence>
<dbReference type="RefSeq" id="WP_059080910.1">
    <property type="nucleotide sequence ID" value="NZ_BCMM01000016.1"/>
</dbReference>
<feature type="chain" id="PRO_5007088646" evidence="2">
    <location>
        <begin position="30"/>
        <end position="297"/>
    </location>
</feature>
<reference evidence="3 4" key="2">
    <citation type="journal article" date="2016" name="Genome Announc.">
        <title>Draft Genome Sequences of Streptomyces scabiei S58, Streptomyces turgidiscabies T45, and Streptomyces acidiscabies a10, the Pathogens of Potato Common Scab, Isolated in Japan.</title>
        <authorList>
            <person name="Tomihama T."/>
            <person name="Nishi Y."/>
            <person name="Sakai M."/>
            <person name="Ikenaga M."/>
            <person name="Okubo T."/>
            <person name="Ikeda S."/>
        </authorList>
    </citation>
    <scope>NUCLEOTIDE SEQUENCE [LARGE SCALE GENOMIC DNA]</scope>
    <source>
        <strain evidence="3 4">S58</strain>
    </source>
</reference>
<dbReference type="OrthoDB" id="4248795at2"/>
<feature type="compositionally biased region" description="Pro residues" evidence="1">
    <location>
        <begin position="288"/>
        <end position="297"/>
    </location>
</feature>
<reference evidence="4" key="3">
    <citation type="submission" date="2016-02" db="EMBL/GenBank/DDBJ databases">
        <title>Draft genome of pathogenic Streptomyces sp. in Japan.</title>
        <authorList>
            <person name="Tomihama T."/>
            <person name="Ikenaga M."/>
            <person name="Sakai M."/>
            <person name="Okubo T."/>
            <person name="Ikeda S."/>
        </authorList>
    </citation>
    <scope>NUCLEOTIDE SEQUENCE [LARGE SCALE GENOMIC DNA]</scope>
    <source>
        <strain evidence="4">S58</strain>
    </source>
</reference>
<evidence type="ECO:0000256" key="1">
    <source>
        <dbReference type="SAM" id="MobiDB-lite"/>
    </source>
</evidence>
<name>A0A100JPI8_STRSC</name>
<comment type="caution">
    <text evidence="3">The sequence shown here is derived from an EMBL/GenBank/DDBJ whole genome shotgun (WGS) entry which is preliminary data.</text>
</comment>
<feature type="region of interest" description="Disordered" evidence="1">
    <location>
        <begin position="277"/>
        <end position="297"/>
    </location>
</feature>
<feature type="signal peptide" evidence="2">
    <location>
        <begin position="1"/>
        <end position="29"/>
    </location>
</feature>
<keyword evidence="2" id="KW-0732">Signal</keyword>
<dbReference type="AlphaFoldDB" id="A0A100JPI8"/>
<proteinExistence type="predicted"/>
<dbReference type="Proteomes" id="UP000067448">
    <property type="component" value="Unassembled WGS sequence"/>
</dbReference>
<evidence type="ECO:0000313" key="3">
    <source>
        <dbReference type="EMBL" id="GAQ63271.1"/>
    </source>
</evidence>
<organism evidence="3 4">
    <name type="scientific">Streptomyces scabiei</name>
    <dbReference type="NCBI Taxonomy" id="1930"/>
    <lineage>
        <taxon>Bacteria</taxon>
        <taxon>Bacillati</taxon>
        <taxon>Actinomycetota</taxon>
        <taxon>Actinomycetes</taxon>
        <taxon>Kitasatosporales</taxon>
        <taxon>Streptomycetaceae</taxon>
        <taxon>Streptomyces</taxon>
    </lineage>
</organism>
<sequence>MRVLPVRRLAVSALGAALLLGVTAPAVLAADVGSAPERTRSAAPVPGADALQAQLKGLGDLGGVLKPVTELLDAVLKADDGRLSADRAAELGKAVRDAIDKARASAPATPPAAVPPGVPPVVLPVAPPVVPPVALPVDPTAPAVPPAADAPTVPAAPSLPSVPASPAAPVVPAAPALPLVPAAPPAAQSAVTLPAFDRGPVRSVGTVAADPVSDALTTLQTAVDSLLEAATSGDLAQVLPAANGVVAGLVQFVGATLLGSGLPAPLAVPPVAPSAELPVTPATDTLPVRPPAAAPGR</sequence>
<dbReference type="EMBL" id="BCMM01000016">
    <property type="protein sequence ID" value="GAQ63271.1"/>
    <property type="molecule type" value="Genomic_DNA"/>
</dbReference>
<keyword evidence="3" id="KW-0675">Receptor</keyword>
<reference evidence="4" key="1">
    <citation type="submission" date="2015-11" db="EMBL/GenBank/DDBJ databases">
        <authorList>
            <consortium name="Cross-ministerial Strategic Innovation Promotion Program (SIP) consortium"/>
            <person name="Tomihama T."/>
            <person name="Ikenaga M."/>
            <person name="Sakai M."/>
            <person name="Okubo T."/>
            <person name="Ikeda S."/>
        </authorList>
    </citation>
    <scope>NUCLEOTIDE SEQUENCE [LARGE SCALE GENOMIC DNA]</scope>
    <source>
        <strain evidence="4">S58</strain>
    </source>
</reference>
<accession>A0A100JPI8</accession>
<gene>
    <name evidence="3" type="primary">bag</name>
    <name evidence="3" type="ORF">SsS58_03649</name>
</gene>
<protein>
    <submittedName>
        <fullName evidence="3">IgA FC receptor</fullName>
    </submittedName>
</protein>